<proteinExistence type="predicted"/>
<dbReference type="PROSITE" id="PS00280">
    <property type="entry name" value="BPTI_KUNITZ_1"/>
    <property type="match status" value="1"/>
</dbReference>
<dbReference type="EMBL" id="CACVKT020010231">
    <property type="protein sequence ID" value="CAC5425297.1"/>
    <property type="molecule type" value="Genomic_DNA"/>
</dbReference>
<dbReference type="GO" id="GO:0005615">
    <property type="term" value="C:extracellular space"/>
    <property type="evidence" value="ECO:0007669"/>
    <property type="project" value="TreeGrafter"/>
</dbReference>
<dbReference type="FunFam" id="4.10.410.10:FF:000004">
    <property type="entry name" value="Tissue factor pathway inhibitor"/>
    <property type="match status" value="1"/>
</dbReference>
<keyword evidence="2" id="KW-0812">Transmembrane</keyword>
<feature type="domain" description="BPTI/Kunitz inhibitor" evidence="3">
    <location>
        <begin position="196"/>
        <end position="246"/>
    </location>
</feature>
<organism evidence="4 5">
    <name type="scientific">Mytilus coruscus</name>
    <name type="common">Sea mussel</name>
    <dbReference type="NCBI Taxonomy" id="42192"/>
    <lineage>
        <taxon>Eukaryota</taxon>
        <taxon>Metazoa</taxon>
        <taxon>Spiralia</taxon>
        <taxon>Lophotrochozoa</taxon>
        <taxon>Mollusca</taxon>
        <taxon>Bivalvia</taxon>
        <taxon>Autobranchia</taxon>
        <taxon>Pteriomorphia</taxon>
        <taxon>Mytilida</taxon>
        <taxon>Mytiloidea</taxon>
        <taxon>Mytilidae</taxon>
        <taxon>Mytilinae</taxon>
        <taxon>Mytilus</taxon>
    </lineage>
</organism>
<dbReference type="Pfam" id="PF00431">
    <property type="entry name" value="CUB"/>
    <property type="match status" value="1"/>
</dbReference>
<evidence type="ECO:0000256" key="2">
    <source>
        <dbReference type="SAM" id="Phobius"/>
    </source>
</evidence>
<dbReference type="PROSITE" id="PS50279">
    <property type="entry name" value="BPTI_KUNITZ_2"/>
    <property type="match status" value="1"/>
</dbReference>
<feature type="transmembrane region" description="Helical" evidence="2">
    <location>
        <begin position="122"/>
        <end position="148"/>
    </location>
</feature>
<reference evidence="4 5" key="1">
    <citation type="submission" date="2020-06" db="EMBL/GenBank/DDBJ databases">
        <authorList>
            <person name="Li R."/>
            <person name="Bekaert M."/>
        </authorList>
    </citation>
    <scope>NUCLEOTIDE SEQUENCE [LARGE SCALE GENOMIC DNA]</scope>
    <source>
        <strain evidence="5">wild</strain>
    </source>
</reference>
<dbReference type="Gene3D" id="4.10.410.10">
    <property type="entry name" value="Pancreatic trypsin inhibitor Kunitz domain"/>
    <property type="match status" value="1"/>
</dbReference>
<keyword evidence="1" id="KW-1015">Disulfide bond</keyword>
<dbReference type="GO" id="GO:0004867">
    <property type="term" value="F:serine-type endopeptidase inhibitor activity"/>
    <property type="evidence" value="ECO:0007669"/>
    <property type="project" value="InterPro"/>
</dbReference>
<dbReference type="InterPro" id="IPR036880">
    <property type="entry name" value="Kunitz_BPTI_sf"/>
</dbReference>
<evidence type="ECO:0000313" key="5">
    <source>
        <dbReference type="Proteomes" id="UP000507470"/>
    </source>
</evidence>
<keyword evidence="2" id="KW-0472">Membrane</keyword>
<dbReference type="Proteomes" id="UP000507470">
    <property type="component" value="Unassembled WGS sequence"/>
</dbReference>
<dbReference type="PANTHER" id="PTHR10083:SF374">
    <property type="entry name" value="BPTI_KUNITZ INHIBITOR DOMAIN-CONTAINING PROTEIN"/>
    <property type="match status" value="1"/>
</dbReference>
<evidence type="ECO:0000313" key="4">
    <source>
        <dbReference type="EMBL" id="CAC5425297.1"/>
    </source>
</evidence>
<dbReference type="Pfam" id="PF00014">
    <property type="entry name" value="Kunitz_BPTI"/>
    <property type="match status" value="1"/>
</dbReference>
<keyword evidence="2" id="KW-1133">Transmembrane helix</keyword>
<dbReference type="InterPro" id="IPR035914">
    <property type="entry name" value="Sperma_CUB_dom_sf"/>
</dbReference>
<dbReference type="InterPro" id="IPR000859">
    <property type="entry name" value="CUB_dom"/>
</dbReference>
<keyword evidence="5" id="KW-1185">Reference proteome</keyword>
<dbReference type="OrthoDB" id="5950222at2759"/>
<evidence type="ECO:0000259" key="3">
    <source>
        <dbReference type="PROSITE" id="PS50279"/>
    </source>
</evidence>
<dbReference type="PRINTS" id="PR00759">
    <property type="entry name" value="BASICPTASE"/>
</dbReference>
<dbReference type="SUPFAM" id="SSF57362">
    <property type="entry name" value="BPTI-like"/>
    <property type="match status" value="1"/>
</dbReference>
<dbReference type="InterPro" id="IPR020901">
    <property type="entry name" value="Prtase_inh_Kunz-CS"/>
</dbReference>
<dbReference type="PANTHER" id="PTHR10083">
    <property type="entry name" value="KUNITZ-TYPE PROTEASE INHIBITOR-RELATED"/>
    <property type="match status" value="1"/>
</dbReference>
<dbReference type="CDD" id="cd00041">
    <property type="entry name" value="CUB"/>
    <property type="match status" value="1"/>
</dbReference>
<accession>A0A6J8EXN9</accession>
<protein>
    <recommendedName>
        <fullName evidence="3">BPTI/Kunitz inhibitor domain-containing protein</fullName>
    </recommendedName>
</protein>
<dbReference type="SUPFAM" id="SSF49854">
    <property type="entry name" value="Spermadhesin, CUB domain"/>
    <property type="match status" value="1"/>
</dbReference>
<dbReference type="InterPro" id="IPR050098">
    <property type="entry name" value="TFPI/VKTCI-like"/>
</dbReference>
<dbReference type="InterPro" id="IPR002223">
    <property type="entry name" value="Kunitz_BPTI"/>
</dbReference>
<sequence>MLAVDIQPKYNFTNFSTEVCCDIVKVYDAAHATNLIGSFSGHSLPPKVISTGRYMFVTFTSDVQIVRGRSGEEIEGYELTLSRGEEQAYNMIKTEHDSPVYDLINTNHDKTDKRVNISWRQWLVFVLLTITISLVTSGLAVAVTYLSVCAELEVRINKNYALLMTKQNISATDIPALVNTTRVVLVPNGVDGNKVCKIEHESGRCRARSERYYYNWKTAQCEQFIYGGCGGNGNNFQSISDCQAACP</sequence>
<gene>
    <name evidence="4" type="ORF">MCOR_57134</name>
</gene>
<dbReference type="AlphaFoldDB" id="A0A6J8EXN9"/>
<dbReference type="Gene3D" id="2.60.120.290">
    <property type="entry name" value="Spermadhesin, CUB domain"/>
    <property type="match status" value="1"/>
</dbReference>
<evidence type="ECO:0000256" key="1">
    <source>
        <dbReference type="ARBA" id="ARBA00023157"/>
    </source>
</evidence>
<dbReference type="SMART" id="SM00131">
    <property type="entry name" value="KU"/>
    <property type="match status" value="1"/>
</dbReference>
<name>A0A6J8EXN9_MYTCO</name>